<evidence type="ECO:0000313" key="3">
    <source>
        <dbReference type="Proteomes" id="UP001437256"/>
    </source>
</evidence>
<evidence type="ECO:0000256" key="1">
    <source>
        <dbReference type="SAM" id="MobiDB-lite"/>
    </source>
</evidence>
<proteinExistence type="predicted"/>
<gene>
    <name evidence="2" type="ORF">AAF712_005447</name>
</gene>
<feature type="region of interest" description="Disordered" evidence="1">
    <location>
        <begin position="137"/>
        <end position="235"/>
    </location>
</feature>
<keyword evidence="3" id="KW-1185">Reference proteome</keyword>
<name>A0ABR3A261_9AGAR</name>
<dbReference type="EMBL" id="JBBXMP010000025">
    <property type="protein sequence ID" value="KAL0067459.1"/>
    <property type="molecule type" value="Genomic_DNA"/>
</dbReference>
<evidence type="ECO:0000313" key="2">
    <source>
        <dbReference type="EMBL" id="KAL0067459.1"/>
    </source>
</evidence>
<accession>A0ABR3A261</accession>
<feature type="compositionally biased region" description="Low complexity" evidence="1">
    <location>
        <begin position="161"/>
        <end position="172"/>
    </location>
</feature>
<dbReference type="Proteomes" id="UP001437256">
    <property type="component" value="Unassembled WGS sequence"/>
</dbReference>
<sequence length="351" mass="38852">MAQVSSGSSSSLVRELNDLLLYLDVPLTLRSPTDLTPSLILALLESILQQRLPEISTDVRTCRTEEARVICVKMVLGILQTDILAGTEEQMVSALDLTGVDPERLARGGEEEVTRVAKVLCWLGRKIMTAEQAVQHVQQGPAHRQRSSSSSCATAPKCSRRSTAFSKTSSSSTRRRAATDPNASIEDSGVGNILPHLSSFEDIRSRSQLHGRPRQPRRDHEIRSPNSGTEDSFREDSFLVHADNSNSSSSSFILAPVAIPPVRQHGYIGEVDEDAELDSFETSRIEMDEKSHGEVYGTHRHLLDLEVDFEDAGHARTISLLKERARLLYRIAKLQQEPSGNTSRKSQLDEM</sequence>
<protein>
    <submittedName>
        <fullName evidence="2">Uncharacterized protein</fullName>
    </submittedName>
</protein>
<comment type="caution">
    <text evidence="2">The sequence shown here is derived from an EMBL/GenBank/DDBJ whole genome shotgun (WGS) entry which is preliminary data.</text>
</comment>
<reference evidence="2 3" key="1">
    <citation type="submission" date="2024-05" db="EMBL/GenBank/DDBJ databases">
        <title>A draft genome resource for the thread blight pathogen Marasmius tenuissimus strain MS-2.</title>
        <authorList>
            <person name="Yulfo-Soto G.E."/>
            <person name="Baruah I.K."/>
            <person name="Amoako-Attah I."/>
            <person name="Bukari Y."/>
            <person name="Meinhardt L.W."/>
            <person name="Bailey B.A."/>
            <person name="Cohen S.P."/>
        </authorList>
    </citation>
    <scope>NUCLEOTIDE SEQUENCE [LARGE SCALE GENOMIC DNA]</scope>
    <source>
        <strain evidence="2 3">MS-2</strain>
    </source>
</reference>
<organism evidence="2 3">
    <name type="scientific">Marasmius tenuissimus</name>
    <dbReference type="NCBI Taxonomy" id="585030"/>
    <lineage>
        <taxon>Eukaryota</taxon>
        <taxon>Fungi</taxon>
        <taxon>Dikarya</taxon>
        <taxon>Basidiomycota</taxon>
        <taxon>Agaricomycotina</taxon>
        <taxon>Agaricomycetes</taxon>
        <taxon>Agaricomycetidae</taxon>
        <taxon>Agaricales</taxon>
        <taxon>Marasmiineae</taxon>
        <taxon>Marasmiaceae</taxon>
        <taxon>Marasmius</taxon>
    </lineage>
</organism>